<dbReference type="HOGENOM" id="CLU_103355_0_0_14"/>
<feature type="coiled-coil region" evidence="1">
    <location>
        <begin position="203"/>
        <end position="248"/>
    </location>
</feature>
<feature type="transmembrane region" description="Helical" evidence="2">
    <location>
        <begin position="97"/>
        <end position="119"/>
    </location>
</feature>
<dbReference type="eggNOG" id="ENOG5034BN4">
    <property type="taxonomic scope" value="Bacteria"/>
</dbReference>
<accession>W6AAC4</accession>
<proteinExistence type="predicted"/>
<dbReference type="RefSeq" id="WP_025251099.1">
    <property type="nucleotide sequence ID" value="NZ_CP006934.1"/>
</dbReference>
<dbReference type="AlphaFoldDB" id="W6AAC4"/>
<evidence type="ECO:0000313" key="3">
    <source>
        <dbReference type="EMBL" id="AHI53961.1"/>
    </source>
</evidence>
<evidence type="ECO:0000313" key="4">
    <source>
        <dbReference type="Proteomes" id="UP000019265"/>
    </source>
</evidence>
<reference evidence="3 4" key="1">
    <citation type="journal article" date="2014" name="Genome Biol. Evol.">
        <title>Molecular evolution of the substrate utilization strategies and putative virulence factors in mosquito-associated Spiroplasma species.</title>
        <authorList>
            <person name="Chang T.H."/>
            <person name="Lo W.S."/>
            <person name="Ku C."/>
            <person name="Chen L.L."/>
            <person name="Kuo C.H."/>
        </authorList>
    </citation>
    <scope>NUCLEOTIDE SEQUENCE [LARGE SCALE GENOMIC DNA]</scope>
    <source>
        <strain evidence="3">Ar-1343</strain>
    </source>
</reference>
<dbReference type="PATRIC" id="fig|1276257.3.peg.568"/>
<evidence type="ECO:0000256" key="2">
    <source>
        <dbReference type="SAM" id="Phobius"/>
    </source>
</evidence>
<keyword evidence="1" id="KW-0175">Coiled coil</keyword>
<keyword evidence="4" id="KW-1185">Reference proteome</keyword>
<feature type="transmembrane region" description="Helical" evidence="2">
    <location>
        <begin position="68"/>
        <end position="90"/>
    </location>
</feature>
<keyword evidence="2" id="KW-0472">Membrane</keyword>
<evidence type="ECO:0000256" key="1">
    <source>
        <dbReference type="SAM" id="Coils"/>
    </source>
</evidence>
<dbReference type="KEGG" id="ssab:SSABA_v1c05570"/>
<evidence type="ECO:0008006" key="5">
    <source>
        <dbReference type="Google" id="ProtNLM"/>
    </source>
</evidence>
<gene>
    <name evidence="3" type="ORF">SSABA_v1c05570</name>
</gene>
<keyword evidence="2" id="KW-1133">Transmembrane helix</keyword>
<organism evidence="3 4">
    <name type="scientific">Spiroplasma sabaudiense Ar-1343</name>
    <dbReference type="NCBI Taxonomy" id="1276257"/>
    <lineage>
        <taxon>Bacteria</taxon>
        <taxon>Bacillati</taxon>
        <taxon>Mycoplasmatota</taxon>
        <taxon>Mollicutes</taxon>
        <taxon>Entomoplasmatales</taxon>
        <taxon>Spiroplasmataceae</taxon>
        <taxon>Spiroplasma</taxon>
    </lineage>
</organism>
<dbReference type="OrthoDB" id="389620at2"/>
<feature type="transmembrane region" description="Helical" evidence="2">
    <location>
        <begin position="125"/>
        <end position="149"/>
    </location>
</feature>
<dbReference type="EMBL" id="CP006934">
    <property type="protein sequence ID" value="AHI53961.1"/>
    <property type="molecule type" value="Genomic_DNA"/>
</dbReference>
<feature type="transmembrane region" description="Helical" evidence="2">
    <location>
        <begin position="27"/>
        <end position="48"/>
    </location>
</feature>
<name>W6AAC4_9MOLU</name>
<protein>
    <recommendedName>
        <fullName evidence="5">Transmembrane protein</fullName>
    </recommendedName>
</protein>
<sequence>MQENEQKKAGIKNMHFMNEFNADRTPFIISFAWLFIEAIIPALLVWLLMGKEFNFSFYNQLANPKSLWVVLACLLVIFWSIFSTTIIFILKGHRSDNFTFALITSVVLTSFIYNGLWLGSTPVEWFLKIILAVVGLFLSAVLGTMLTAFARNKENKIRENHQIMFEAFKNNEPIPNKQLLKMRRYEAKLTKKELDQKELLAFQSELKQKLDQEILIKEELRKKEQLQREQILEELEKQKAEKKNKKNTK</sequence>
<dbReference type="NCBIfam" id="NF046003">
    <property type="entry name" value="DxFTY_mem_plasm"/>
    <property type="match status" value="1"/>
</dbReference>
<dbReference type="Proteomes" id="UP000019265">
    <property type="component" value="Chromosome"/>
</dbReference>
<keyword evidence="2" id="KW-0812">Transmembrane</keyword>